<dbReference type="EMBL" id="JACXYU010000009">
    <property type="protein sequence ID" value="MBD3933262.1"/>
    <property type="molecule type" value="Genomic_DNA"/>
</dbReference>
<sequence length="201" mass="21387">MSGGGPASGRRRALHPLRQTAGVLWLWALWVLLWGTPSAVVVVGGLLVSLAVTFAFRLPPVAHRAALRPVLLAVLVLRLLADLVVSAVDVAVAAVRLGPRARAAVVEVPLAADSDLMVTGTAVLTTMTPGNLVLEIDRDRRLLYVHLLPVSGPAAARRRRQDLRATEREVVHALGPADAPHPEDGDRPEDPARPDNGKETP</sequence>
<keyword evidence="6 8" id="KW-0472">Membrane</keyword>
<evidence type="ECO:0000256" key="4">
    <source>
        <dbReference type="ARBA" id="ARBA00022692"/>
    </source>
</evidence>
<evidence type="ECO:0000256" key="1">
    <source>
        <dbReference type="ARBA" id="ARBA00004651"/>
    </source>
</evidence>
<name>A0A927F2N8_9ACTN</name>
<dbReference type="Pfam" id="PF01899">
    <property type="entry name" value="MNHE"/>
    <property type="match status" value="1"/>
</dbReference>
<dbReference type="AlphaFoldDB" id="A0A927F2N8"/>
<proteinExistence type="inferred from homology"/>
<organism evidence="9 10">
    <name type="scientific">Streptomyces chumphonensis</name>
    <dbReference type="NCBI Taxonomy" id="1214925"/>
    <lineage>
        <taxon>Bacteria</taxon>
        <taxon>Bacillati</taxon>
        <taxon>Actinomycetota</taxon>
        <taxon>Actinomycetes</taxon>
        <taxon>Kitasatosporales</taxon>
        <taxon>Streptomycetaceae</taxon>
        <taxon>Streptomyces</taxon>
    </lineage>
</organism>
<gene>
    <name evidence="9" type="ORF">IF129_17100</name>
</gene>
<keyword evidence="3" id="KW-1003">Cell membrane</keyword>
<feature type="transmembrane region" description="Helical" evidence="8">
    <location>
        <begin position="70"/>
        <end position="96"/>
    </location>
</feature>
<evidence type="ECO:0000313" key="9">
    <source>
        <dbReference type="EMBL" id="MBD3933262.1"/>
    </source>
</evidence>
<evidence type="ECO:0000256" key="8">
    <source>
        <dbReference type="SAM" id="Phobius"/>
    </source>
</evidence>
<evidence type="ECO:0000256" key="7">
    <source>
        <dbReference type="SAM" id="MobiDB-lite"/>
    </source>
</evidence>
<dbReference type="PANTHER" id="PTHR34584">
    <property type="entry name" value="NA(+)/H(+) ANTIPORTER SUBUNIT E1"/>
    <property type="match status" value="1"/>
</dbReference>
<accession>A0A927F2N8</accession>
<dbReference type="NCBIfam" id="NF006521">
    <property type="entry name" value="PRK08965.1-5"/>
    <property type="match status" value="1"/>
</dbReference>
<keyword evidence="4 8" id="KW-0812">Transmembrane</keyword>
<comment type="subcellular location">
    <subcellularLocation>
        <location evidence="1">Cell membrane</location>
        <topology evidence="1">Multi-pass membrane protein</topology>
    </subcellularLocation>
</comment>
<dbReference type="GO" id="GO:0008324">
    <property type="term" value="F:monoatomic cation transmembrane transporter activity"/>
    <property type="evidence" value="ECO:0007669"/>
    <property type="project" value="InterPro"/>
</dbReference>
<feature type="transmembrane region" description="Helical" evidence="8">
    <location>
        <begin position="39"/>
        <end position="58"/>
    </location>
</feature>
<comment type="similarity">
    <text evidence="2">Belongs to the CPA3 antiporters (TC 2.A.63) subunit E family.</text>
</comment>
<feature type="compositionally biased region" description="Basic and acidic residues" evidence="7">
    <location>
        <begin position="180"/>
        <end position="201"/>
    </location>
</feature>
<comment type="caution">
    <text evidence="9">The sequence shown here is derived from an EMBL/GenBank/DDBJ whole genome shotgun (WGS) entry which is preliminary data.</text>
</comment>
<protein>
    <submittedName>
        <fullName evidence="9">Na+/H+ antiporter subunit E</fullName>
    </submittedName>
</protein>
<reference evidence="9" key="1">
    <citation type="submission" date="2020-09" db="EMBL/GenBank/DDBJ databases">
        <title>Secondary metabolite and genome analysis of marine Streptomyces chumphonensis KK1-2T.</title>
        <authorList>
            <person name="Phongsopitanun W."/>
            <person name="Kanchanasin P."/>
            <person name="Pittayakhajonwut P."/>
            <person name="Suwanborirux K."/>
            <person name="Tanasupawat S."/>
        </authorList>
    </citation>
    <scope>NUCLEOTIDE SEQUENCE</scope>
    <source>
        <strain evidence="9">KK1-2</strain>
    </source>
</reference>
<evidence type="ECO:0000256" key="2">
    <source>
        <dbReference type="ARBA" id="ARBA00006228"/>
    </source>
</evidence>
<dbReference type="RefSeq" id="WP_191210565.1">
    <property type="nucleotide sequence ID" value="NZ_BAABKL010000050.1"/>
</dbReference>
<keyword evidence="5 8" id="KW-1133">Transmembrane helix</keyword>
<dbReference type="Proteomes" id="UP000632289">
    <property type="component" value="Unassembled WGS sequence"/>
</dbReference>
<dbReference type="PANTHER" id="PTHR34584:SF1">
    <property type="entry name" value="NA(+)_H(+) ANTIPORTER SUBUNIT E1"/>
    <property type="match status" value="1"/>
</dbReference>
<evidence type="ECO:0000256" key="3">
    <source>
        <dbReference type="ARBA" id="ARBA00022475"/>
    </source>
</evidence>
<dbReference type="InterPro" id="IPR002758">
    <property type="entry name" value="Cation_antiport_E"/>
</dbReference>
<keyword evidence="10" id="KW-1185">Reference proteome</keyword>
<dbReference type="GO" id="GO:0005886">
    <property type="term" value="C:plasma membrane"/>
    <property type="evidence" value="ECO:0007669"/>
    <property type="project" value="UniProtKB-SubCell"/>
</dbReference>
<feature type="region of interest" description="Disordered" evidence="7">
    <location>
        <begin position="156"/>
        <end position="201"/>
    </location>
</feature>
<evidence type="ECO:0000313" key="10">
    <source>
        <dbReference type="Proteomes" id="UP000632289"/>
    </source>
</evidence>
<feature type="compositionally biased region" description="Basic and acidic residues" evidence="7">
    <location>
        <begin position="162"/>
        <end position="171"/>
    </location>
</feature>
<evidence type="ECO:0000256" key="6">
    <source>
        <dbReference type="ARBA" id="ARBA00023136"/>
    </source>
</evidence>
<evidence type="ECO:0000256" key="5">
    <source>
        <dbReference type="ARBA" id="ARBA00022989"/>
    </source>
</evidence>